<evidence type="ECO:0000256" key="3">
    <source>
        <dbReference type="PROSITE-ProRule" id="PRU00492"/>
    </source>
</evidence>
<proteinExistence type="predicted"/>
<evidence type="ECO:0000256" key="1">
    <source>
        <dbReference type="ARBA" id="ARBA00022741"/>
    </source>
</evidence>
<keyword evidence="4" id="KW-0175">Coiled coil</keyword>
<dbReference type="PANTHER" id="PTHR21075:SF0">
    <property type="entry name" value="ANAEROBIC RIBONUCLEOSIDE-TRIPHOSPHATE REDUCTASE"/>
    <property type="match status" value="1"/>
</dbReference>
<evidence type="ECO:0000313" key="6">
    <source>
        <dbReference type="EMBL" id="NMA44889.1"/>
    </source>
</evidence>
<evidence type="ECO:0000256" key="2">
    <source>
        <dbReference type="ARBA" id="ARBA00022840"/>
    </source>
</evidence>
<dbReference type="EMBL" id="JAAZKV010000030">
    <property type="protein sequence ID" value="NMA44889.1"/>
    <property type="molecule type" value="Genomic_DNA"/>
</dbReference>
<feature type="coiled-coil region" evidence="4">
    <location>
        <begin position="364"/>
        <end position="398"/>
    </location>
</feature>
<evidence type="ECO:0000259" key="5">
    <source>
        <dbReference type="PROSITE" id="PS51161"/>
    </source>
</evidence>
<dbReference type="GO" id="GO:0004748">
    <property type="term" value="F:ribonucleoside-diphosphate reductase activity, thioredoxin disulfide as acceptor"/>
    <property type="evidence" value="ECO:0007669"/>
    <property type="project" value="TreeGrafter"/>
</dbReference>
<accession>A0A7K4C0P3</accession>
<keyword evidence="2 3" id="KW-0067">ATP-binding</keyword>
<name>A0A7K4C0P3_9ARCH</name>
<dbReference type="GO" id="GO:0031250">
    <property type="term" value="C:anaerobic ribonucleoside-triphosphate reductase complex"/>
    <property type="evidence" value="ECO:0007669"/>
    <property type="project" value="TreeGrafter"/>
</dbReference>
<dbReference type="AlphaFoldDB" id="A0A7K4C0P3"/>
<gene>
    <name evidence="6" type="ORF">GX950_03710</name>
</gene>
<feature type="domain" description="ATP-cone" evidence="5">
    <location>
        <begin position="70"/>
        <end position="162"/>
    </location>
</feature>
<dbReference type="GO" id="GO:0008998">
    <property type="term" value="F:ribonucleoside-triphosphate reductase (thioredoxin) activity"/>
    <property type="evidence" value="ECO:0007669"/>
    <property type="project" value="TreeGrafter"/>
</dbReference>
<dbReference type="GO" id="GO:0005524">
    <property type="term" value="F:ATP binding"/>
    <property type="evidence" value="ECO:0007669"/>
    <property type="project" value="UniProtKB-UniRule"/>
</dbReference>
<comment type="caution">
    <text evidence="6">The sequence shown here is derived from an EMBL/GenBank/DDBJ whole genome shotgun (WGS) entry which is preliminary data.</text>
</comment>
<evidence type="ECO:0000313" key="7">
    <source>
        <dbReference type="Proteomes" id="UP000526302"/>
    </source>
</evidence>
<keyword evidence="1 3" id="KW-0547">Nucleotide-binding</keyword>
<sequence length="512" mass="59685">MNMKIIEEKIQIIAKEIMEANASPWTITKIVKELSEMNTTSEKKLREKSQKLLEELDPQAAIIYNKFNQMKVYTSNEKILPFNRGHIIKSLLKETNLPRNIAEKITLEVENQIKDAKIETLNTTLIRELVNSKLISYNYEEVRNNYARLGEAAHDIRKKLEEKPYFGEGVREYNTALVLPKKARKLHCEGTIHIEDTMGYSSRVFSHTHIFEKFEDEDETISQNIKKIIEKQKLVFTPISIYGATHTLSEFCDNPNQSKKIGKKLIKYLEILPKETKISIELFTPEILKTKSNKTNALLIGEQLIEKKESIISIDSTYELKLLKKLNKQLTILNCSEKEYYPQSENIYSTTPTINSFINLNLEKIAQENNFEEFIKEIKEISEEVKKIENQRNEILSKKQFLNKFSIEKNKTGIGITNLHTLTKYFQEMKPSECVKKINKEINTIFSDEIILDLTKIAQNKFKEINLQNVENEENSIMSESKTEHDFLKTAKTIKEVEEMIKEKIKIIQFGE</sequence>
<evidence type="ECO:0000256" key="4">
    <source>
        <dbReference type="SAM" id="Coils"/>
    </source>
</evidence>
<protein>
    <recommendedName>
        <fullName evidence="5">ATP-cone domain-containing protein</fullName>
    </recommendedName>
</protein>
<organism evidence="6 7">
    <name type="scientific">Candidatus Iainarchaeum sp</name>
    <dbReference type="NCBI Taxonomy" id="3101447"/>
    <lineage>
        <taxon>Archaea</taxon>
        <taxon>Candidatus Iainarchaeota</taxon>
        <taxon>Candidatus Iainarchaeia</taxon>
        <taxon>Candidatus Iainarchaeales</taxon>
        <taxon>Candidatus Iainarchaeaceae</taxon>
        <taxon>Candidatus Iainarchaeum</taxon>
    </lineage>
</organism>
<dbReference type="PANTHER" id="PTHR21075">
    <property type="entry name" value="ANAEROBIC RIBONUCLEOSIDE-TRIPHOSPHATE REDUCTASE"/>
    <property type="match status" value="1"/>
</dbReference>
<dbReference type="PROSITE" id="PS51161">
    <property type="entry name" value="ATP_CONE"/>
    <property type="match status" value="1"/>
</dbReference>
<reference evidence="6 7" key="1">
    <citation type="journal article" date="2020" name="Biotechnol. Biofuels">
        <title>New insights from the biogas microbiome by comprehensive genome-resolved metagenomics of nearly 1600 species originating from multiple anaerobic digesters.</title>
        <authorList>
            <person name="Campanaro S."/>
            <person name="Treu L."/>
            <person name="Rodriguez-R L.M."/>
            <person name="Kovalovszki A."/>
            <person name="Ziels R.M."/>
            <person name="Maus I."/>
            <person name="Zhu X."/>
            <person name="Kougias P.G."/>
            <person name="Basile A."/>
            <person name="Luo G."/>
            <person name="Schluter A."/>
            <person name="Konstantinidis K.T."/>
            <person name="Angelidaki I."/>
        </authorList>
    </citation>
    <scope>NUCLEOTIDE SEQUENCE [LARGE SCALE GENOMIC DNA]</scope>
    <source>
        <strain evidence="6">AS22ysBPME_79</strain>
    </source>
</reference>
<dbReference type="GO" id="GO:0009265">
    <property type="term" value="P:2'-deoxyribonucleotide biosynthetic process"/>
    <property type="evidence" value="ECO:0007669"/>
    <property type="project" value="TreeGrafter"/>
</dbReference>
<dbReference type="Proteomes" id="UP000526302">
    <property type="component" value="Unassembled WGS sequence"/>
</dbReference>
<dbReference type="InterPro" id="IPR005144">
    <property type="entry name" value="ATP-cone_dom"/>
</dbReference>
<dbReference type="Pfam" id="PF03477">
    <property type="entry name" value="ATP-cone"/>
    <property type="match status" value="1"/>
</dbReference>